<evidence type="ECO:0000256" key="3">
    <source>
        <dbReference type="ARBA" id="ARBA00022692"/>
    </source>
</evidence>
<feature type="transmembrane region" description="Helical" evidence="6">
    <location>
        <begin position="74"/>
        <end position="99"/>
    </location>
</feature>
<dbReference type="PRINTS" id="PR00173">
    <property type="entry name" value="EDTRNSPORT"/>
</dbReference>
<dbReference type="GeneID" id="57777689"/>
<keyword evidence="4 6" id="KW-1133">Transmembrane helix</keyword>
<reference evidence="7 8" key="1">
    <citation type="submission" date="2017-10" db="EMBL/GenBank/DDBJ databases">
        <title>Sphingobium yanoikuyae S72.</title>
        <authorList>
            <person name="Sanchez E."/>
            <person name="Bustos P."/>
            <person name="Mendoza P."/>
            <person name="Guo X."/>
            <person name="Mendoza A."/>
        </authorList>
    </citation>
    <scope>NUCLEOTIDE SEQUENCE [LARGE SCALE GENOMIC DNA]</scope>
    <source>
        <strain evidence="7 8">S72</strain>
    </source>
</reference>
<keyword evidence="5 6" id="KW-0472">Membrane</keyword>
<proteinExistence type="predicted"/>
<evidence type="ECO:0000256" key="6">
    <source>
        <dbReference type="SAM" id="Phobius"/>
    </source>
</evidence>
<dbReference type="InterPro" id="IPR036458">
    <property type="entry name" value="Na:dicarbo_symporter_sf"/>
</dbReference>
<sequence length="424" mass="44435">MILAILRRLYVQMLIGIAAGVLVGWLWPRLGVELAPLGVAFVKAMRMMVPPVIFCTIVEGIVGQGEARGVGRTLLRSIALFLAITAVALLCGLIAVTLFKPGQGLDIPPPSLALEEMQRQLGVRGIAGPGDFLIRMIPETLFSAFTSGDVLPVLLVAGLVGFGLLQIRDHAQPLIRGIEALTKLQFAIFGFLIRTAPVGAFGALAFTVGTYGLEFIGSLSLMIATLATGCLMLAITLLTCVRITTGLRIRTLGSTFRDEIIVVLGTSSTEVVLPRLIAKLETLGCPRSIVGLTVPLGYTLNLAGTAVYLIVATMFLAEVTGHDLSAGRIVAYLALMLVTSKAAAGITGSGFSALLLTLSVMPDVPIASAAMLIAVDRFLSEIRAITSGVANVSASLLISRWSGVVLAPHAPSVGEEGEQAVGRR</sequence>
<keyword evidence="2" id="KW-0813">Transport</keyword>
<feature type="transmembrane region" description="Helical" evidence="6">
    <location>
        <begin position="215"/>
        <end position="239"/>
    </location>
</feature>
<feature type="transmembrane region" description="Helical" evidence="6">
    <location>
        <begin position="9"/>
        <end position="27"/>
    </location>
</feature>
<dbReference type="PANTHER" id="PTHR42865:SF1">
    <property type="entry name" value="AEROBIC C4-DICARBOXYLATE TRANSPORT PROTEIN"/>
    <property type="match status" value="1"/>
</dbReference>
<dbReference type="SUPFAM" id="SSF118215">
    <property type="entry name" value="Proton glutamate symport protein"/>
    <property type="match status" value="1"/>
</dbReference>
<evidence type="ECO:0000256" key="2">
    <source>
        <dbReference type="ARBA" id="ARBA00022448"/>
    </source>
</evidence>
<dbReference type="RefSeq" id="WP_097383890.1">
    <property type="nucleotide sequence ID" value="NZ_CP023741.1"/>
</dbReference>
<dbReference type="AlphaFoldDB" id="A0A291N0N0"/>
<comment type="subcellular location">
    <subcellularLocation>
        <location evidence="1">Membrane</location>
        <topology evidence="1">Multi-pass membrane protein</topology>
    </subcellularLocation>
</comment>
<dbReference type="Proteomes" id="UP000219422">
    <property type="component" value="Chromosome"/>
</dbReference>
<evidence type="ECO:0000256" key="1">
    <source>
        <dbReference type="ARBA" id="ARBA00004141"/>
    </source>
</evidence>
<organism evidence="7 8">
    <name type="scientific">Sphingobium yanoikuyae</name>
    <name type="common">Sphingomonas yanoikuyae</name>
    <dbReference type="NCBI Taxonomy" id="13690"/>
    <lineage>
        <taxon>Bacteria</taxon>
        <taxon>Pseudomonadati</taxon>
        <taxon>Pseudomonadota</taxon>
        <taxon>Alphaproteobacteria</taxon>
        <taxon>Sphingomonadales</taxon>
        <taxon>Sphingomonadaceae</taxon>
        <taxon>Sphingobium</taxon>
    </lineage>
</organism>
<gene>
    <name evidence="7" type="ORF">A6768_12705</name>
</gene>
<dbReference type="GO" id="GO:0015366">
    <property type="term" value="F:malate:proton symporter activity"/>
    <property type="evidence" value="ECO:0007669"/>
    <property type="project" value="TreeGrafter"/>
</dbReference>
<accession>A0A291N0N0</accession>
<dbReference type="PANTHER" id="PTHR42865">
    <property type="entry name" value="PROTON/GLUTAMATE-ASPARTATE SYMPORTER"/>
    <property type="match status" value="1"/>
</dbReference>
<evidence type="ECO:0000256" key="5">
    <source>
        <dbReference type="ARBA" id="ARBA00023136"/>
    </source>
</evidence>
<dbReference type="GO" id="GO:0070778">
    <property type="term" value="P:L-aspartate transmembrane transport"/>
    <property type="evidence" value="ECO:0007669"/>
    <property type="project" value="TreeGrafter"/>
</dbReference>
<dbReference type="Gene3D" id="1.10.3860.10">
    <property type="entry name" value="Sodium:dicarboxylate symporter"/>
    <property type="match status" value="1"/>
</dbReference>
<dbReference type="GO" id="GO:0015141">
    <property type="term" value="F:succinate transmembrane transporter activity"/>
    <property type="evidence" value="ECO:0007669"/>
    <property type="project" value="TreeGrafter"/>
</dbReference>
<dbReference type="Pfam" id="PF00375">
    <property type="entry name" value="SDF"/>
    <property type="match status" value="1"/>
</dbReference>
<dbReference type="KEGG" id="sya:A6768_12705"/>
<dbReference type="EMBL" id="CP023741">
    <property type="protein sequence ID" value="ATI80765.1"/>
    <property type="molecule type" value="Genomic_DNA"/>
</dbReference>
<feature type="transmembrane region" description="Helical" evidence="6">
    <location>
        <begin position="186"/>
        <end position="209"/>
    </location>
</feature>
<feature type="transmembrane region" description="Helical" evidence="6">
    <location>
        <begin position="298"/>
        <end position="317"/>
    </location>
</feature>
<feature type="transmembrane region" description="Helical" evidence="6">
    <location>
        <begin position="141"/>
        <end position="165"/>
    </location>
</feature>
<dbReference type="InterPro" id="IPR001991">
    <property type="entry name" value="Na-dicarboxylate_symporter"/>
</dbReference>
<dbReference type="GO" id="GO:0005886">
    <property type="term" value="C:plasma membrane"/>
    <property type="evidence" value="ECO:0007669"/>
    <property type="project" value="TreeGrafter"/>
</dbReference>
<name>A0A291N0N0_SPHYA</name>
<protein>
    <submittedName>
        <fullName evidence="7">Dicarboxylate/amino acid:cation symporter</fullName>
    </submittedName>
</protein>
<evidence type="ECO:0000313" key="8">
    <source>
        <dbReference type="Proteomes" id="UP000219422"/>
    </source>
</evidence>
<evidence type="ECO:0000313" key="7">
    <source>
        <dbReference type="EMBL" id="ATI80765.1"/>
    </source>
</evidence>
<feature type="transmembrane region" description="Helical" evidence="6">
    <location>
        <begin position="39"/>
        <end position="62"/>
    </location>
</feature>
<keyword evidence="3 6" id="KW-0812">Transmembrane</keyword>
<dbReference type="GO" id="GO:0015138">
    <property type="term" value="F:fumarate transmembrane transporter activity"/>
    <property type="evidence" value="ECO:0007669"/>
    <property type="project" value="TreeGrafter"/>
</dbReference>
<evidence type="ECO:0000256" key="4">
    <source>
        <dbReference type="ARBA" id="ARBA00022989"/>
    </source>
</evidence>
<feature type="transmembrane region" description="Helical" evidence="6">
    <location>
        <begin position="329"/>
        <end position="347"/>
    </location>
</feature>